<dbReference type="AlphaFoldDB" id="A0A7R9HBE7"/>
<dbReference type="EMBL" id="OD006589">
    <property type="protein sequence ID" value="CAD7413141.1"/>
    <property type="molecule type" value="Genomic_DNA"/>
</dbReference>
<organism evidence="1">
    <name type="scientific">Timema poppense</name>
    <name type="common">Walking stick</name>
    <dbReference type="NCBI Taxonomy" id="170557"/>
    <lineage>
        <taxon>Eukaryota</taxon>
        <taxon>Metazoa</taxon>
        <taxon>Ecdysozoa</taxon>
        <taxon>Arthropoda</taxon>
        <taxon>Hexapoda</taxon>
        <taxon>Insecta</taxon>
        <taxon>Pterygota</taxon>
        <taxon>Neoptera</taxon>
        <taxon>Polyneoptera</taxon>
        <taxon>Phasmatodea</taxon>
        <taxon>Timematodea</taxon>
        <taxon>Timematoidea</taxon>
        <taxon>Timematidae</taxon>
        <taxon>Timema</taxon>
    </lineage>
</organism>
<protein>
    <submittedName>
        <fullName evidence="1">Uncharacterized protein</fullName>
    </submittedName>
</protein>
<reference evidence="1" key="1">
    <citation type="submission" date="2020-11" db="EMBL/GenBank/DDBJ databases">
        <authorList>
            <person name="Tran Van P."/>
        </authorList>
    </citation>
    <scope>NUCLEOTIDE SEQUENCE</scope>
</reference>
<accession>A0A7R9HBE7</accession>
<gene>
    <name evidence="1" type="ORF">TPSB3V08_LOCUS8834</name>
</gene>
<sequence length="250" mass="28519">MEEERETVMIFISSRMHKDTTDTKRTLLSNVDPAKERIKIEILSARGQQRSCLLDEVDNRRFIFTHVQLKCGDVLVDSPASHAPFAGLGLPRVVQPSRFYQVRTALRVSPKLPVKIEVNLPRNQHPFKAPLHTRRQSTTTFHSEHQGTVTYPVPRNVGPKEQNISRNHTHTPLISPPKTPSSFSSSYQLLSCPTQILPTTSTCTPFQGTSYCIRHPFIARRYPQFSNFYAARAPLELKQCNFTQENLHQS</sequence>
<evidence type="ECO:0000313" key="1">
    <source>
        <dbReference type="EMBL" id="CAD7413141.1"/>
    </source>
</evidence>
<name>A0A7R9HBE7_TIMPO</name>
<proteinExistence type="predicted"/>